<protein>
    <submittedName>
        <fullName evidence="2">Uncharacterized protein</fullName>
    </submittedName>
</protein>
<dbReference type="PANTHER" id="PTHR31402:SF2">
    <property type="entry name" value="UPF0711 PROTEIN C18ORF21"/>
    <property type="match status" value="1"/>
</dbReference>
<dbReference type="EMBL" id="JAFNEN010000016">
    <property type="protein sequence ID" value="KAG8200348.1"/>
    <property type="molecule type" value="Genomic_DNA"/>
</dbReference>
<gene>
    <name evidence="2" type="ORF">JTE90_028530</name>
</gene>
<accession>A0AAV6VW47</accession>
<evidence type="ECO:0000313" key="3">
    <source>
        <dbReference type="Proteomes" id="UP000827092"/>
    </source>
</evidence>
<proteinExistence type="inferred from homology"/>
<keyword evidence="3" id="KW-1185">Reference proteome</keyword>
<comment type="caution">
    <text evidence="2">The sequence shown here is derived from an EMBL/GenBank/DDBJ whole genome shotgun (WGS) entry which is preliminary data.</text>
</comment>
<dbReference type="InterPro" id="IPR029779">
    <property type="entry name" value="Rmp24-like"/>
</dbReference>
<sequence length="253" mass="29124">MEDRTVEPVGELTANYQWTIANRLAATCPAASRFYLSNLERSLTVNPKLLKKDIKRSFSYCNHCGNLWQPGNHHVRVCPPSSKNNHIKKLLKWEAENPWRLNNRQKKKLRKFNESTSKIVYTCNVCKKTSKFSGLTKQPRSVKVSFTTPVLKIRSKKDLNAGLFIKTSNEKKSEEVKMQPVVQEQPTLKPPMAIKQNTNIKFLNKPSRTQNLSMNSTTKFSKKRKSDLLTQILKQEQELPKKKSSLSSFLMSL</sequence>
<dbReference type="PANTHER" id="PTHR31402">
    <property type="entry name" value="UPF0711 PROTEIN C18ORF21"/>
    <property type="match status" value="1"/>
</dbReference>
<dbReference type="AlphaFoldDB" id="A0AAV6VW47"/>
<name>A0AAV6VW47_9ARAC</name>
<reference evidence="2 3" key="1">
    <citation type="journal article" date="2022" name="Nat. Ecol. Evol.">
        <title>A masculinizing supergene underlies an exaggerated male reproductive morph in a spider.</title>
        <authorList>
            <person name="Hendrickx F."/>
            <person name="De Corte Z."/>
            <person name="Sonet G."/>
            <person name="Van Belleghem S.M."/>
            <person name="Kostlbacher S."/>
            <person name="Vangestel C."/>
        </authorList>
    </citation>
    <scope>NUCLEOTIDE SEQUENCE [LARGE SCALE GENOMIC DNA]</scope>
    <source>
        <strain evidence="2">W744_W776</strain>
    </source>
</reference>
<evidence type="ECO:0000313" key="2">
    <source>
        <dbReference type="EMBL" id="KAG8200348.1"/>
    </source>
</evidence>
<evidence type="ECO:0000256" key="1">
    <source>
        <dbReference type="ARBA" id="ARBA00006160"/>
    </source>
</evidence>
<dbReference type="Proteomes" id="UP000827092">
    <property type="component" value="Unassembled WGS sequence"/>
</dbReference>
<dbReference type="Pfam" id="PF15719">
    <property type="entry name" value="Rmp24-like"/>
    <property type="match status" value="1"/>
</dbReference>
<comment type="similarity">
    <text evidence="1">Belongs to the UPF0711 family.</text>
</comment>
<organism evidence="2 3">
    <name type="scientific">Oedothorax gibbosus</name>
    <dbReference type="NCBI Taxonomy" id="931172"/>
    <lineage>
        <taxon>Eukaryota</taxon>
        <taxon>Metazoa</taxon>
        <taxon>Ecdysozoa</taxon>
        <taxon>Arthropoda</taxon>
        <taxon>Chelicerata</taxon>
        <taxon>Arachnida</taxon>
        <taxon>Araneae</taxon>
        <taxon>Araneomorphae</taxon>
        <taxon>Entelegynae</taxon>
        <taxon>Araneoidea</taxon>
        <taxon>Linyphiidae</taxon>
        <taxon>Erigoninae</taxon>
        <taxon>Oedothorax</taxon>
    </lineage>
</organism>